<dbReference type="PANTHER" id="PTHR31996:SF2">
    <property type="entry name" value="COILED-COIL DOMAIN-CONTAINING PROTEIN 115"/>
    <property type="match status" value="1"/>
</dbReference>
<reference evidence="3 4" key="1">
    <citation type="journal article" date="2016" name="Genome Biol. Evol.">
        <title>Divergent and convergent evolution of fungal pathogenicity.</title>
        <authorList>
            <person name="Shang Y."/>
            <person name="Xiao G."/>
            <person name="Zheng P."/>
            <person name="Cen K."/>
            <person name="Zhan S."/>
            <person name="Wang C."/>
        </authorList>
    </citation>
    <scope>NUCLEOTIDE SEQUENCE [LARGE SCALE GENOMIC DNA]</scope>
    <source>
        <strain evidence="3 4">ARSEF 7405</strain>
    </source>
</reference>
<dbReference type="EMBL" id="AZGZ01000052">
    <property type="protein sequence ID" value="KZZ86675.1"/>
    <property type="molecule type" value="Genomic_DNA"/>
</dbReference>
<dbReference type="GO" id="GO:0070072">
    <property type="term" value="P:vacuolar proton-transporting V-type ATPase complex assembly"/>
    <property type="evidence" value="ECO:0007669"/>
    <property type="project" value="InterPro"/>
</dbReference>
<feature type="compositionally biased region" description="Basic and acidic residues" evidence="2">
    <location>
        <begin position="132"/>
        <end position="154"/>
    </location>
</feature>
<dbReference type="OrthoDB" id="408631at2759"/>
<proteinExistence type="predicted"/>
<dbReference type="Pfam" id="PF21730">
    <property type="entry name" value="Vma22_CCDC115"/>
    <property type="match status" value="1"/>
</dbReference>
<evidence type="ECO:0000313" key="3">
    <source>
        <dbReference type="EMBL" id="KZZ86675.1"/>
    </source>
</evidence>
<name>A0A167UVZ3_9EURO</name>
<protein>
    <recommendedName>
        <fullName evidence="1">Vacuolar ATPase assembly protein VMA22</fullName>
    </recommendedName>
</protein>
<dbReference type="VEuPathDB" id="FungiDB:AAP_06337"/>
<evidence type="ECO:0000256" key="2">
    <source>
        <dbReference type="SAM" id="MobiDB-lite"/>
    </source>
</evidence>
<comment type="caution">
    <text evidence="3">The sequence shown here is derived from an EMBL/GenBank/DDBJ whole genome shotgun (WGS) entry which is preliminary data.</text>
</comment>
<dbReference type="PANTHER" id="PTHR31996">
    <property type="entry name" value="COILED-COIL DOMAIN-CONTAINING PROTEIN 115"/>
    <property type="match status" value="1"/>
</dbReference>
<keyword evidence="4" id="KW-1185">Reference proteome</keyword>
<sequence>MPGTTVEDVDSISNHQPASIAAIDELLIRYLDLLDQYQKEQDKINRSFSSGFLCLARANLNSTSGHRYGQNYYDERMKALKTIEMEVHQNEHATEVYSLKLAPVHIDTPAASPAPSSANPSPDCEDLNNEDSAEKQDGESEKSDIDDKSTSQHDDGDDGEDTGKKSHTIDPIRWFGILVPQALRDAQSSFTKAVDDPILHYNSQLLINANNI</sequence>
<evidence type="ECO:0000256" key="1">
    <source>
        <dbReference type="ARBA" id="ARBA00093634"/>
    </source>
</evidence>
<dbReference type="InterPro" id="IPR040357">
    <property type="entry name" value="Vma22/CCDC115"/>
</dbReference>
<feature type="compositionally biased region" description="Low complexity" evidence="2">
    <location>
        <begin position="109"/>
        <end position="122"/>
    </location>
</feature>
<gene>
    <name evidence="3" type="ORF">AAP_06337</name>
</gene>
<dbReference type="Proteomes" id="UP000242877">
    <property type="component" value="Unassembled WGS sequence"/>
</dbReference>
<dbReference type="GO" id="GO:0051082">
    <property type="term" value="F:unfolded protein binding"/>
    <property type="evidence" value="ECO:0007669"/>
    <property type="project" value="TreeGrafter"/>
</dbReference>
<accession>A0A167UVZ3</accession>
<evidence type="ECO:0000313" key="4">
    <source>
        <dbReference type="Proteomes" id="UP000242877"/>
    </source>
</evidence>
<dbReference type="AlphaFoldDB" id="A0A167UVZ3"/>
<organism evidence="3 4">
    <name type="scientific">Ascosphaera apis ARSEF 7405</name>
    <dbReference type="NCBI Taxonomy" id="392613"/>
    <lineage>
        <taxon>Eukaryota</taxon>
        <taxon>Fungi</taxon>
        <taxon>Dikarya</taxon>
        <taxon>Ascomycota</taxon>
        <taxon>Pezizomycotina</taxon>
        <taxon>Eurotiomycetes</taxon>
        <taxon>Eurotiomycetidae</taxon>
        <taxon>Onygenales</taxon>
        <taxon>Ascosphaeraceae</taxon>
        <taxon>Ascosphaera</taxon>
    </lineage>
</organism>
<feature type="region of interest" description="Disordered" evidence="2">
    <location>
        <begin position="107"/>
        <end position="167"/>
    </location>
</feature>
<dbReference type="GO" id="GO:1990871">
    <property type="term" value="C:Vma12-Vma22 assembly complex"/>
    <property type="evidence" value="ECO:0007669"/>
    <property type="project" value="TreeGrafter"/>
</dbReference>